<protein>
    <submittedName>
        <fullName evidence="1">Uncharacterized protein</fullName>
    </submittedName>
</protein>
<organism evidence="1 2">
    <name type="scientific">Blautia obeum ATCC 29174</name>
    <dbReference type="NCBI Taxonomy" id="411459"/>
    <lineage>
        <taxon>Bacteria</taxon>
        <taxon>Bacillati</taxon>
        <taxon>Bacillota</taxon>
        <taxon>Clostridia</taxon>
        <taxon>Lachnospirales</taxon>
        <taxon>Lachnospiraceae</taxon>
        <taxon>Blautia</taxon>
    </lineage>
</organism>
<gene>
    <name evidence="1" type="ORF">RUMOBE_00405</name>
</gene>
<name>A5ZN37_9FIRM</name>
<reference evidence="1 2" key="1">
    <citation type="submission" date="2007-03" db="EMBL/GenBank/DDBJ databases">
        <authorList>
            <person name="Fulton L."/>
            <person name="Clifton S."/>
            <person name="Fulton B."/>
            <person name="Xu J."/>
            <person name="Minx P."/>
            <person name="Pepin K.H."/>
            <person name="Johnson M."/>
            <person name="Thiruvilangam P."/>
            <person name="Bhonagiri V."/>
            <person name="Nash W.E."/>
            <person name="Mardis E.R."/>
            <person name="Wilson R.K."/>
        </authorList>
    </citation>
    <scope>NUCLEOTIDE SEQUENCE [LARGE SCALE GENOMIC DNA]</scope>
    <source>
        <strain evidence="1 2">ATCC 29174</strain>
    </source>
</reference>
<dbReference type="Proteomes" id="UP000006002">
    <property type="component" value="Unassembled WGS sequence"/>
</dbReference>
<proteinExistence type="predicted"/>
<sequence>MIIFIIKCSCAKSNEKQMKHHKNCIKYTYLALAVA</sequence>
<evidence type="ECO:0000313" key="2">
    <source>
        <dbReference type="Proteomes" id="UP000006002"/>
    </source>
</evidence>
<accession>A5ZN37</accession>
<reference evidence="1 2" key="2">
    <citation type="submission" date="2007-04" db="EMBL/GenBank/DDBJ databases">
        <title>Draft genome sequence of Ruminococcus obeum (ATCC 29174).</title>
        <authorList>
            <person name="Sudarsanam P."/>
            <person name="Ley R."/>
            <person name="Guruge J."/>
            <person name="Turnbaugh P.J."/>
            <person name="Mahowald M."/>
            <person name="Liep D."/>
            <person name="Gordon J."/>
        </authorList>
    </citation>
    <scope>NUCLEOTIDE SEQUENCE [LARGE SCALE GENOMIC DNA]</scope>
    <source>
        <strain evidence="1 2">ATCC 29174</strain>
    </source>
</reference>
<dbReference type="AlphaFoldDB" id="A5ZN37"/>
<comment type="caution">
    <text evidence="1">The sequence shown here is derived from an EMBL/GenBank/DDBJ whole genome shotgun (WGS) entry which is preliminary data.</text>
</comment>
<dbReference type="EMBL" id="AAVO02000001">
    <property type="protein sequence ID" value="EDM89282.1"/>
    <property type="molecule type" value="Genomic_DNA"/>
</dbReference>
<dbReference type="HOGENOM" id="CLU_3363616_0_0_9"/>
<evidence type="ECO:0000313" key="1">
    <source>
        <dbReference type="EMBL" id="EDM89282.1"/>
    </source>
</evidence>